<reference evidence="2 3" key="1">
    <citation type="submission" date="2019-02" db="EMBL/GenBank/DDBJ databases">
        <title>Genome sequencing of the rare red list fungi Phellinidium pouzarii.</title>
        <authorList>
            <person name="Buettner E."/>
            <person name="Kellner H."/>
        </authorList>
    </citation>
    <scope>NUCLEOTIDE SEQUENCE [LARGE SCALE GENOMIC DNA]</scope>
    <source>
        <strain evidence="2 3">DSM 108285</strain>
    </source>
</reference>
<feature type="region of interest" description="Disordered" evidence="1">
    <location>
        <begin position="221"/>
        <end position="436"/>
    </location>
</feature>
<evidence type="ECO:0000313" key="2">
    <source>
        <dbReference type="EMBL" id="THG93359.1"/>
    </source>
</evidence>
<feature type="compositionally biased region" description="Low complexity" evidence="1">
    <location>
        <begin position="174"/>
        <end position="184"/>
    </location>
</feature>
<feature type="compositionally biased region" description="Low complexity" evidence="1">
    <location>
        <begin position="117"/>
        <end position="127"/>
    </location>
</feature>
<dbReference type="AlphaFoldDB" id="A0A4S4KAS1"/>
<dbReference type="Proteomes" id="UP000308199">
    <property type="component" value="Unassembled WGS sequence"/>
</dbReference>
<feature type="compositionally biased region" description="Basic and acidic residues" evidence="1">
    <location>
        <begin position="391"/>
        <end position="404"/>
    </location>
</feature>
<feature type="compositionally biased region" description="Polar residues" evidence="1">
    <location>
        <begin position="416"/>
        <end position="425"/>
    </location>
</feature>
<name>A0A4S4KAS1_9AGAM</name>
<evidence type="ECO:0000313" key="3">
    <source>
        <dbReference type="Proteomes" id="UP000308199"/>
    </source>
</evidence>
<comment type="caution">
    <text evidence="2">The sequence shown here is derived from an EMBL/GenBank/DDBJ whole genome shotgun (WGS) entry which is preliminary data.</text>
</comment>
<gene>
    <name evidence="2" type="ORF">EW145_g8399</name>
</gene>
<feature type="compositionally biased region" description="Polar residues" evidence="1">
    <location>
        <begin position="294"/>
        <end position="306"/>
    </location>
</feature>
<feature type="non-terminal residue" evidence="2">
    <location>
        <position position="436"/>
    </location>
</feature>
<dbReference type="EMBL" id="SGPK01001320">
    <property type="protein sequence ID" value="THG93359.1"/>
    <property type="molecule type" value="Genomic_DNA"/>
</dbReference>
<feature type="region of interest" description="Disordered" evidence="1">
    <location>
        <begin position="168"/>
        <end position="192"/>
    </location>
</feature>
<feature type="compositionally biased region" description="Acidic residues" evidence="1">
    <location>
        <begin position="308"/>
        <end position="325"/>
    </location>
</feature>
<organism evidence="2 3">
    <name type="scientific">Phellinidium pouzarii</name>
    <dbReference type="NCBI Taxonomy" id="167371"/>
    <lineage>
        <taxon>Eukaryota</taxon>
        <taxon>Fungi</taxon>
        <taxon>Dikarya</taxon>
        <taxon>Basidiomycota</taxon>
        <taxon>Agaricomycotina</taxon>
        <taxon>Agaricomycetes</taxon>
        <taxon>Hymenochaetales</taxon>
        <taxon>Hymenochaetaceae</taxon>
        <taxon>Phellinidium</taxon>
    </lineage>
</organism>
<dbReference type="OrthoDB" id="3357948at2759"/>
<feature type="compositionally biased region" description="Basic and acidic residues" evidence="1">
    <location>
        <begin position="363"/>
        <end position="382"/>
    </location>
</feature>
<feature type="compositionally biased region" description="Pro residues" evidence="1">
    <location>
        <begin position="131"/>
        <end position="141"/>
    </location>
</feature>
<accession>A0A4S4KAS1</accession>
<feature type="region of interest" description="Disordered" evidence="1">
    <location>
        <begin position="97"/>
        <end position="145"/>
    </location>
</feature>
<keyword evidence="3" id="KW-1185">Reference proteome</keyword>
<protein>
    <submittedName>
        <fullName evidence="2">Uncharacterized protein</fullName>
    </submittedName>
</protein>
<proteinExistence type="predicted"/>
<sequence length="436" mass="47336">MDLDSASTPPPPIYSRKSSLSLIDKSSFLSPHRRRSSASQIVPIVSQGLFAATANGLKRSPLAPLDPQFSATLYSGFEMAHEDGYSSGRKSSIALTNATRPTPYSQRNLPRRPLPGQPRRTSLPALHPSHDPPPQPNPIPPFELAVPHDEDADIYSRLSTFTFGDAPAAPTLQSSIPSSSSRASTAVDDGQGISPLHRVASFDKTPRPSVVHAHAHAQSFLQPGIPSALNGWSSPSEDEEERRRTNTRSKMRAIDDGTRRPSLPINDAQKYASGSGPTVTGNGNGKPLVEGEASHQTMTSSQSLQTEVDGDLELDTDVDLMSIDDTDGRKKEKYTGMSDRSSMHDDGRISSDVGSMYEDGEDEARAHNFDRRRGNEDVMKEEDLGEGNSANRKDSARTYTERTGRRGSLPMDIPYPNSSHSSRASHTYHDGAHVAE</sequence>
<evidence type="ECO:0000256" key="1">
    <source>
        <dbReference type="SAM" id="MobiDB-lite"/>
    </source>
</evidence>
<feature type="compositionally biased region" description="Basic and acidic residues" evidence="1">
    <location>
        <begin position="427"/>
        <end position="436"/>
    </location>
</feature>